<dbReference type="PATRIC" id="fig|101510.16.peg.8175"/>
<dbReference type="InterPro" id="IPR011711">
    <property type="entry name" value="GntR_C"/>
</dbReference>
<geneLocation type="plasmid" evidence="5 6">
    <name>pRHL1</name>
</geneLocation>
<feature type="domain" description="HTH gntR-type" evidence="4">
    <location>
        <begin position="12"/>
        <end position="79"/>
    </location>
</feature>
<evidence type="ECO:0000313" key="6">
    <source>
        <dbReference type="Proteomes" id="UP000008710"/>
    </source>
</evidence>
<gene>
    <name evidence="5" type="ordered locus">RHA1_ro08853</name>
</gene>
<evidence type="ECO:0000313" key="5">
    <source>
        <dbReference type="EMBL" id="ABG99897.1"/>
    </source>
</evidence>
<dbReference type="Gene3D" id="1.10.10.10">
    <property type="entry name" value="Winged helix-like DNA-binding domain superfamily/Winged helix DNA-binding domain"/>
    <property type="match status" value="1"/>
</dbReference>
<dbReference type="InterPro" id="IPR000524">
    <property type="entry name" value="Tscrpt_reg_HTH_GntR"/>
</dbReference>
<dbReference type="GO" id="GO:0003677">
    <property type="term" value="F:DNA binding"/>
    <property type="evidence" value="ECO:0007669"/>
    <property type="project" value="UniProtKB-KW"/>
</dbReference>
<dbReference type="KEGG" id="rha:RHA1_ro08853"/>
<sequence length="232" mass="25046">MTSSGASGISRQSFDQQAADWLRDAIVSGRLAPGQRLTEAALASETGVSRSTTRTALLHVAAEGLVVRQAYSGWSVAELSAEDAWELYTLRKSLDGIAARLAAEKIDDEGRQRLRQDFDRIVACCSGSDRLGLAQADVGFHSTIVDLTRHRRLRRQYDLILGATLLYVSNTNIRSSPEVITEGHRQICDAICAGEEALAQTLAESHVEKHGIALMAELGEKAESAAALSARL</sequence>
<keyword evidence="5" id="KW-0614">Plasmid</keyword>
<dbReference type="GO" id="GO:0003700">
    <property type="term" value="F:DNA-binding transcription factor activity"/>
    <property type="evidence" value="ECO:0007669"/>
    <property type="project" value="InterPro"/>
</dbReference>
<organism evidence="5 6">
    <name type="scientific">Rhodococcus jostii (strain RHA1)</name>
    <dbReference type="NCBI Taxonomy" id="101510"/>
    <lineage>
        <taxon>Bacteria</taxon>
        <taxon>Bacillati</taxon>
        <taxon>Actinomycetota</taxon>
        <taxon>Actinomycetes</taxon>
        <taxon>Mycobacteriales</taxon>
        <taxon>Nocardiaceae</taxon>
        <taxon>Rhodococcus</taxon>
    </lineage>
</organism>
<keyword evidence="1" id="KW-0805">Transcription regulation</keyword>
<dbReference type="SMART" id="SM00895">
    <property type="entry name" value="FCD"/>
    <property type="match status" value="1"/>
</dbReference>
<dbReference type="Pfam" id="PF07729">
    <property type="entry name" value="FCD"/>
    <property type="match status" value="1"/>
</dbReference>
<dbReference type="EMBL" id="CP000432">
    <property type="protein sequence ID" value="ABG99897.1"/>
    <property type="molecule type" value="Genomic_DNA"/>
</dbReference>
<accession>Q0RXT9</accession>
<evidence type="ECO:0000256" key="2">
    <source>
        <dbReference type="ARBA" id="ARBA00023125"/>
    </source>
</evidence>
<dbReference type="PROSITE" id="PS50949">
    <property type="entry name" value="HTH_GNTR"/>
    <property type="match status" value="1"/>
</dbReference>
<dbReference type="Proteomes" id="UP000008710">
    <property type="component" value="Plasmid pRHL1"/>
</dbReference>
<dbReference type="SUPFAM" id="SSF48008">
    <property type="entry name" value="GntR ligand-binding domain-like"/>
    <property type="match status" value="1"/>
</dbReference>
<name>Q0RXT9_RHOJR</name>
<dbReference type="SUPFAM" id="SSF46785">
    <property type="entry name" value="Winged helix' DNA-binding domain"/>
    <property type="match status" value="1"/>
</dbReference>
<evidence type="ECO:0000256" key="1">
    <source>
        <dbReference type="ARBA" id="ARBA00023015"/>
    </source>
</evidence>
<dbReference type="CDD" id="cd07377">
    <property type="entry name" value="WHTH_GntR"/>
    <property type="match status" value="1"/>
</dbReference>
<dbReference type="InterPro" id="IPR036388">
    <property type="entry name" value="WH-like_DNA-bd_sf"/>
</dbReference>
<dbReference type="SMART" id="SM00345">
    <property type="entry name" value="HTH_GNTR"/>
    <property type="match status" value="1"/>
</dbReference>
<dbReference type="Pfam" id="PF00392">
    <property type="entry name" value="GntR"/>
    <property type="match status" value="1"/>
</dbReference>
<dbReference type="Gene3D" id="1.20.120.530">
    <property type="entry name" value="GntR ligand-binding domain-like"/>
    <property type="match status" value="1"/>
</dbReference>
<dbReference type="HOGENOM" id="CLU_017584_5_5_11"/>
<dbReference type="AlphaFoldDB" id="Q0RXT9"/>
<proteinExistence type="predicted"/>
<keyword evidence="2" id="KW-0238">DNA-binding</keyword>
<protein>
    <submittedName>
        <fullName evidence="5">Transcriptional regulator, GntR family protein</fullName>
    </submittedName>
</protein>
<keyword evidence="3" id="KW-0804">Transcription</keyword>
<dbReference type="PANTHER" id="PTHR43537:SF24">
    <property type="entry name" value="GLUCONATE OPERON TRANSCRIPTIONAL REPRESSOR"/>
    <property type="match status" value="1"/>
</dbReference>
<dbReference type="OrthoDB" id="9816161at2"/>
<dbReference type="InterPro" id="IPR008920">
    <property type="entry name" value="TF_FadR/GntR_C"/>
</dbReference>
<reference evidence="6" key="1">
    <citation type="journal article" date="2006" name="Proc. Natl. Acad. Sci. U.S.A.">
        <title>The complete genome of Rhodococcus sp. RHA1 provides insights into a catabolic powerhouse.</title>
        <authorList>
            <person name="McLeod M.P."/>
            <person name="Warren R.L."/>
            <person name="Hsiao W.W.L."/>
            <person name="Araki N."/>
            <person name="Myhre M."/>
            <person name="Fernandes C."/>
            <person name="Miyazawa D."/>
            <person name="Wong W."/>
            <person name="Lillquist A.L."/>
            <person name="Wang D."/>
            <person name="Dosanjh M."/>
            <person name="Hara H."/>
            <person name="Petrescu A."/>
            <person name="Morin R.D."/>
            <person name="Yang G."/>
            <person name="Stott J.M."/>
            <person name="Schein J.E."/>
            <person name="Shin H."/>
            <person name="Smailus D."/>
            <person name="Siddiqui A.S."/>
            <person name="Marra M.A."/>
            <person name="Jones S.J.M."/>
            <person name="Holt R."/>
            <person name="Brinkman F.S.L."/>
            <person name="Miyauchi K."/>
            <person name="Fukuda M."/>
            <person name="Davies J.E."/>
            <person name="Mohn W.W."/>
            <person name="Eltis L.D."/>
        </authorList>
    </citation>
    <scope>NUCLEOTIDE SEQUENCE [LARGE SCALE GENOMIC DNA]</scope>
    <source>
        <strain evidence="6">RHA1</strain>
    </source>
</reference>
<evidence type="ECO:0000259" key="4">
    <source>
        <dbReference type="PROSITE" id="PS50949"/>
    </source>
</evidence>
<dbReference type="RefSeq" id="WP_011599576.1">
    <property type="nucleotide sequence ID" value="NC_008269.1"/>
</dbReference>
<dbReference type="InterPro" id="IPR036390">
    <property type="entry name" value="WH_DNA-bd_sf"/>
</dbReference>
<evidence type="ECO:0000256" key="3">
    <source>
        <dbReference type="ARBA" id="ARBA00023163"/>
    </source>
</evidence>
<dbReference type="PANTHER" id="PTHR43537">
    <property type="entry name" value="TRANSCRIPTIONAL REGULATOR, GNTR FAMILY"/>
    <property type="match status" value="1"/>
</dbReference>